<reference evidence="1 2" key="1">
    <citation type="journal article" date="2016" name="Proc. Natl. Acad. Sci. U.S.A.">
        <title>Comparative genomics of biotechnologically important yeasts.</title>
        <authorList>
            <person name="Riley R."/>
            <person name="Haridas S."/>
            <person name="Wolfe K.H."/>
            <person name="Lopes M.R."/>
            <person name="Hittinger C.T."/>
            <person name="Goeker M."/>
            <person name="Salamov A.A."/>
            <person name="Wisecaver J.H."/>
            <person name="Long T.M."/>
            <person name="Calvey C.H."/>
            <person name="Aerts A.L."/>
            <person name="Barry K.W."/>
            <person name="Choi C."/>
            <person name="Clum A."/>
            <person name="Coughlan A.Y."/>
            <person name="Deshpande S."/>
            <person name="Douglass A.P."/>
            <person name="Hanson S.J."/>
            <person name="Klenk H.-P."/>
            <person name="LaButti K.M."/>
            <person name="Lapidus A."/>
            <person name="Lindquist E.A."/>
            <person name="Lipzen A.M."/>
            <person name="Meier-Kolthoff J.P."/>
            <person name="Ohm R.A."/>
            <person name="Otillar R.P."/>
            <person name="Pangilinan J.L."/>
            <person name="Peng Y."/>
            <person name="Rokas A."/>
            <person name="Rosa C.A."/>
            <person name="Scheuner C."/>
            <person name="Sibirny A.A."/>
            <person name="Slot J.C."/>
            <person name="Stielow J.B."/>
            <person name="Sun H."/>
            <person name="Kurtzman C.P."/>
            <person name="Blackwell M."/>
            <person name="Grigoriev I.V."/>
            <person name="Jeffries T.W."/>
        </authorList>
    </citation>
    <scope>NUCLEOTIDE SEQUENCE [LARGE SCALE GENOMIC DNA]</scope>
    <source>
        <strain evidence="1 2">NRRL Y-11557</strain>
    </source>
</reference>
<dbReference type="EMBL" id="KV454295">
    <property type="protein sequence ID" value="ODQ72435.1"/>
    <property type="molecule type" value="Genomic_DNA"/>
</dbReference>
<protein>
    <submittedName>
        <fullName evidence="1">Uncharacterized protein</fullName>
    </submittedName>
</protein>
<name>A0A1E3Q406_LIPST</name>
<accession>A0A1E3Q406</accession>
<dbReference type="Proteomes" id="UP000094385">
    <property type="component" value="Unassembled WGS sequence"/>
</dbReference>
<evidence type="ECO:0000313" key="2">
    <source>
        <dbReference type="Proteomes" id="UP000094385"/>
    </source>
</evidence>
<proteinExistence type="predicted"/>
<gene>
    <name evidence="1" type="ORF">LIPSTDRAFT_296109</name>
</gene>
<dbReference type="AlphaFoldDB" id="A0A1E3Q406"/>
<keyword evidence="2" id="KW-1185">Reference proteome</keyword>
<sequence>MASGFAHTLSSTCGYENTGLIGSTSVVQLYRGISEISPTEGFAVILVGRAITIARARTSACLSLLICKSEPKPNG</sequence>
<evidence type="ECO:0000313" key="1">
    <source>
        <dbReference type="EMBL" id="ODQ72435.1"/>
    </source>
</evidence>
<organism evidence="1 2">
    <name type="scientific">Lipomyces starkeyi NRRL Y-11557</name>
    <dbReference type="NCBI Taxonomy" id="675824"/>
    <lineage>
        <taxon>Eukaryota</taxon>
        <taxon>Fungi</taxon>
        <taxon>Dikarya</taxon>
        <taxon>Ascomycota</taxon>
        <taxon>Saccharomycotina</taxon>
        <taxon>Lipomycetes</taxon>
        <taxon>Lipomycetales</taxon>
        <taxon>Lipomycetaceae</taxon>
        <taxon>Lipomyces</taxon>
    </lineage>
</organism>